<dbReference type="EMBL" id="BTSX01000006">
    <property type="protein sequence ID" value="GMT05542.1"/>
    <property type="molecule type" value="Genomic_DNA"/>
</dbReference>
<proteinExistence type="predicted"/>
<name>A0AAV5UF93_9BILA</name>
<evidence type="ECO:0000313" key="3">
    <source>
        <dbReference type="Proteomes" id="UP001432027"/>
    </source>
</evidence>
<feature type="domain" description="Apple" evidence="1">
    <location>
        <begin position="25"/>
        <end position="102"/>
    </location>
</feature>
<dbReference type="Proteomes" id="UP001432027">
    <property type="component" value="Unassembled WGS sequence"/>
</dbReference>
<dbReference type="PANTHER" id="PTHR35193">
    <property type="entry name" value="MUCIN 13A, CELL SURFACE-ASSOCIATED-RELATED"/>
    <property type="match status" value="1"/>
</dbReference>
<comment type="caution">
    <text evidence="2">The sequence shown here is derived from an EMBL/GenBank/DDBJ whole genome shotgun (WGS) entry which is preliminary data.</text>
</comment>
<keyword evidence="3" id="KW-1185">Reference proteome</keyword>
<dbReference type="PANTHER" id="PTHR35193:SF5">
    <property type="entry name" value="FLOCCULATION PROTEIN FLO11"/>
    <property type="match status" value="1"/>
</dbReference>
<gene>
    <name evidence="2" type="ORF">PENTCL1PPCAC_27716</name>
</gene>
<dbReference type="PROSITE" id="PS50948">
    <property type="entry name" value="PAN"/>
    <property type="match status" value="1"/>
</dbReference>
<evidence type="ECO:0000313" key="2">
    <source>
        <dbReference type="EMBL" id="GMT05542.1"/>
    </source>
</evidence>
<sequence>EEEEEEEVFTTTEEPTTTYPPAGPCTYSAIYQTTFNGNKLLKTVSVKSPSECFAACYALGCRSANLYSAGTCDLFKDALIDYRRPDVVGFQHGAVYFDGIQCQGPPKVVESP</sequence>
<dbReference type="InterPro" id="IPR003609">
    <property type="entry name" value="Pan_app"/>
</dbReference>
<dbReference type="Pfam" id="PF00024">
    <property type="entry name" value="PAN_1"/>
    <property type="match status" value="1"/>
</dbReference>
<accession>A0AAV5UF93</accession>
<feature type="non-terminal residue" evidence="2">
    <location>
        <position position="1"/>
    </location>
</feature>
<protein>
    <recommendedName>
        <fullName evidence="1">Apple domain-containing protein</fullName>
    </recommendedName>
</protein>
<dbReference type="AlphaFoldDB" id="A0AAV5UF93"/>
<reference evidence="2" key="1">
    <citation type="submission" date="2023-10" db="EMBL/GenBank/DDBJ databases">
        <title>Genome assembly of Pristionchus species.</title>
        <authorList>
            <person name="Yoshida K."/>
            <person name="Sommer R.J."/>
        </authorList>
    </citation>
    <scope>NUCLEOTIDE SEQUENCE</scope>
    <source>
        <strain evidence="2">RS0144</strain>
    </source>
</reference>
<organism evidence="2 3">
    <name type="scientific">Pristionchus entomophagus</name>
    <dbReference type="NCBI Taxonomy" id="358040"/>
    <lineage>
        <taxon>Eukaryota</taxon>
        <taxon>Metazoa</taxon>
        <taxon>Ecdysozoa</taxon>
        <taxon>Nematoda</taxon>
        <taxon>Chromadorea</taxon>
        <taxon>Rhabditida</taxon>
        <taxon>Rhabditina</taxon>
        <taxon>Diplogasteromorpha</taxon>
        <taxon>Diplogasteroidea</taxon>
        <taxon>Neodiplogasteridae</taxon>
        <taxon>Pristionchus</taxon>
    </lineage>
</organism>
<evidence type="ECO:0000259" key="1">
    <source>
        <dbReference type="PROSITE" id="PS50948"/>
    </source>
</evidence>